<gene>
    <name evidence="2" type="ORF">GJV85_08930</name>
</gene>
<sequence>MNGKTLFFNTSDGNGIIITQERKKIVFSVQNWDDFDVMPTTGLEVVFDYIEGEAFNIISKESAEILQEQAESDSSDQVEVDQQETEDKSEIDENHTTQTIETTNALNHDGEHTSENQEALSTESEEDEYEEEFLEEADDDRSETLPDEDKLTNEEENKEEHFELEPSVEIIDEINEELEKERPESITNTLNINTAVKNYFDTIQHNIDIRKNYKKVSGRLDYVIARRFLWTTYNNLIDIDINIITPKIRMLSDDLKTMGKVYDGFKRKVKYPHLAYEEVFLSSQAEYQKIKDGAEALITKLKQLKNSEKVIGGVRNVKKQELEKVIKTEQFTLLKEELKSLNGAYVDVVHMMAELDERYKQDLILLKDFEAEYREDFYALFSVEAQKHQDDLVDILNAQAYFFDAQQWMQAKTSKAVKAHFRDSSIHGELNTKTYLKYFLSTQDEYKATGDTQKLFELYDYLVSVHKDYIMVVTASAQEAMEYESAIKTMDKSLDIKSFIDEKAAIKWAMTNSVKILVVEEVLQKVRVEKFLNIYQKNILSIPNIILIGNKPALNIVSISKLIPGGASPRLVAQNVQSLIESQAT</sequence>
<accession>A0A975GD03</accession>
<reference evidence="2" key="1">
    <citation type="submission" date="2019-11" db="EMBL/GenBank/DDBJ databases">
        <authorList>
            <person name="Kojima H."/>
        </authorList>
    </citation>
    <scope>NUCLEOTIDE SEQUENCE</scope>
    <source>
        <strain evidence="2">H1576</strain>
    </source>
</reference>
<feature type="compositionally biased region" description="Acidic residues" evidence="1">
    <location>
        <begin position="70"/>
        <end position="84"/>
    </location>
</feature>
<dbReference type="Proteomes" id="UP000671852">
    <property type="component" value="Chromosome"/>
</dbReference>
<feature type="compositionally biased region" description="Basic and acidic residues" evidence="1">
    <location>
        <begin position="85"/>
        <end position="95"/>
    </location>
</feature>
<reference evidence="2" key="2">
    <citation type="submission" date="2021-04" db="EMBL/GenBank/DDBJ databases">
        <title>Isolation and characterization of a novel species of the genus Sulfurimonas.</title>
        <authorList>
            <person name="Fukui M."/>
        </authorList>
    </citation>
    <scope>NUCLEOTIDE SEQUENCE</scope>
    <source>
        <strain evidence="2">H1576</strain>
    </source>
</reference>
<evidence type="ECO:0000313" key="3">
    <source>
        <dbReference type="Proteomes" id="UP000671852"/>
    </source>
</evidence>
<feature type="compositionally biased region" description="Acidic residues" evidence="1">
    <location>
        <begin position="123"/>
        <end position="141"/>
    </location>
</feature>
<evidence type="ECO:0000256" key="1">
    <source>
        <dbReference type="SAM" id="MobiDB-lite"/>
    </source>
</evidence>
<dbReference type="RefSeq" id="WP_207561047.1">
    <property type="nucleotide sequence ID" value="NZ_CP046072.1"/>
</dbReference>
<dbReference type="KEGG" id="saqt:GJV85_08930"/>
<dbReference type="EMBL" id="CP046072">
    <property type="protein sequence ID" value="QSZ42231.1"/>
    <property type="molecule type" value="Genomic_DNA"/>
</dbReference>
<feature type="compositionally biased region" description="Polar residues" evidence="1">
    <location>
        <begin position="96"/>
        <end position="106"/>
    </location>
</feature>
<protein>
    <submittedName>
        <fullName evidence="2">Uncharacterized protein</fullName>
    </submittedName>
</protein>
<feature type="compositionally biased region" description="Basic and acidic residues" evidence="1">
    <location>
        <begin position="142"/>
        <end position="163"/>
    </location>
</feature>
<proteinExistence type="predicted"/>
<organism evidence="2 3">
    <name type="scientific">Sulfurimonas aquatica</name>
    <dbReference type="NCBI Taxonomy" id="2672570"/>
    <lineage>
        <taxon>Bacteria</taxon>
        <taxon>Pseudomonadati</taxon>
        <taxon>Campylobacterota</taxon>
        <taxon>Epsilonproteobacteria</taxon>
        <taxon>Campylobacterales</taxon>
        <taxon>Sulfurimonadaceae</taxon>
        <taxon>Sulfurimonas</taxon>
    </lineage>
</organism>
<dbReference type="AlphaFoldDB" id="A0A975GD03"/>
<feature type="region of interest" description="Disordered" evidence="1">
    <location>
        <begin position="67"/>
        <end position="163"/>
    </location>
</feature>
<evidence type="ECO:0000313" key="2">
    <source>
        <dbReference type="EMBL" id="QSZ42231.1"/>
    </source>
</evidence>
<keyword evidence="3" id="KW-1185">Reference proteome</keyword>
<name>A0A975GD03_9BACT</name>